<feature type="domain" description="Reverse transcriptase/retrotransposon-derived protein RNase H-like" evidence="1">
    <location>
        <begin position="147"/>
        <end position="245"/>
    </location>
</feature>
<evidence type="ECO:0000259" key="1">
    <source>
        <dbReference type="Pfam" id="PF17919"/>
    </source>
</evidence>
<proteinExistence type="predicted"/>
<dbReference type="InterPro" id="IPR043502">
    <property type="entry name" value="DNA/RNA_pol_sf"/>
</dbReference>
<gene>
    <name evidence="2" type="ORF">FSB_LOCUS9839</name>
</gene>
<protein>
    <recommendedName>
        <fullName evidence="1">Reverse transcriptase/retrotransposon-derived protein RNase H-like domain-containing protein</fullName>
    </recommendedName>
</protein>
<dbReference type="Gene3D" id="3.30.70.270">
    <property type="match status" value="1"/>
</dbReference>
<organism evidence="2">
    <name type="scientific">Fagus sylvatica</name>
    <name type="common">Beechnut</name>
    <dbReference type="NCBI Taxonomy" id="28930"/>
    <lineage>
        <taxon>Eukaryota</taxon>
        <taxon>Viridiplantae</taxon>
        <taxon>Streptophyta</taxon>
        <taxon>Embryophyta</taxon>
        <taxon>Tracheophyta</taxon>
        <taxon>Spermatophyta</taxon>
        <taxon>Magnoliopsida</taxon>
        <taxon>eudicotyledons</taxon>
        <taxon>Gunneridae</taxon>
        <taxon>Pentapetalae</taxon>
        <taxon>rosids</taxon>
        <taxon>fabids</taxon>
        <taxon>Fagales</taxon>
        <taxon>Fagaceae</taxon>
        <taxon>Fagus</taxon>
    </lineage>
</organism>
<dbReference type="PANTHER" id="PTHR48475">
    <property type="entry name" value="RIBONUCLEASE H"/>
    <property type="match status" value="1"/>
</dbReference>
<dbReference type="PANTHER" id="PTHR48475:SF2">
    <property type="entry name" value="RIBONUCLEASE H"/>
    <property type="match status" value="1"/>
</dbReference>
<sequence length="266" mass="30956">MVDTHFTYLQYSLTPIARVAAKPQMPKPRQGDLSLHYFEYTNSWFFSFTVHPGSLIHKIGKTIEVYIDDMVVKSLLERSHTEDLQERRIEANPNQILAIQNIHPPRIVREVQRLTRMAAALNRFIFRSAERCRLFFDLIRKGKDFHWGEHSDHAFTQLKAYLMTSPLLSTPLNGETLYIYLAASPHAVSAAIVREEIRIQRLVYYTSKSLSRAESRYLPLEKLVFALLCASKRLPHYFQAHTMVVLTEHPLKSLLRSADFSRRITK</sequence>
<dbReference type="EMBL" id="OIVN01000549">
    <property type="protein sequence ID" value="SPC81957.1"/>
    <property type="molecule type" value="Genomic_DNA"/>
</dbReference>
<dbReference type="InterPro" id="IPR043128">
    <property type="entry name" value="Rev_trsase/Diguanyl_cyclase"/>
</dbReference>
<accession>A0A2N9ET35</accession>
<dbReference type="SUPFAM" id="SSF56672">
    <property type="entry name" value="DNA/RNA polymerases"/>
    <property type="match status" value="1"/>
</dbReference>
<reference evidence="2" key="1">
    <citation type="submission" date="2018-02" db="EMBL/GenBank/DDBJ databases">
        <authorList>
            <person name="Cohen D.B."/>
            <person name="Kent A.D."/>
        </authorList>
    </citation>
    <scope>NUCLEOTIDE SEQUENCE</scope>
</reference>
<dbReference type="AlphaFoldDB" id="A0A2N9ET35"/>
<dbReference type="Pfam" id="PF17919">
    <property type="entry name" value="RT_RNaseH_2"/>
    <property type="match status" value="1"/>
</dbReference>
<evidence type="ECO:0000313" key="2">
    <source>
        <dbReference type="EMBL" id="SPC81957.1"/>
    </source>
</evidence>
<name>A0A2N9ET35_FAGSY</name>
<dbReference type="InterPro" id="IPR041577">
    <property type="entry name" value="RT_RNaseH_2"/>
</dbReference>